<dbReference type="Proteomes" id="UP000198607">
    <property type="component" value="Unassembled WGS sequence"/>
</dbReference>
<reference evidence="1 2" key="1">
    <citation type="submission" date="2016-10" db="EMBL/GenBank/DDBJ databases">
        <authorList>
            <person name="de Groot N.N."/>
        </authorList>
    </citation>
    <scope>NUCLEOTIDE SEQUENCE [LARGE SCALE GENOMIC DNA]</scope>
    <source>
        <strain evidence="1 2">DSM 5885</strain>
    </source>
</reference>
<protein>
    <submittedName>
        <fullName evidence="1">Uncharacterized protein</fullName>
    </submittedName>
</protein>
<dbReference type="AlphaFoldDB" id="A0A1G8GTF4"/>
<accession>A0A1G8GTF4</accession>
<organism evidence="1 2">
    <name type="scientific">Propionivibrio dicarboxylicus</name>
    <dbReference type="NCBI Taxonomy" id="83767"/>
    <lineage>
        <taxon>Bacteria</taxon>
        <taxon>Pseudomonadati</taxon>
        <taxon>Pseudomonadota</taxon>
        <taxon>Betaproteobacteria</taxon>
        <taxon>Rhodocyclales</taxon>
        <taxon>Rhodocyclaceae</taxon>
        <taxon>Propionivibrio</taxon>
    </lineage>
</organism>
<keyword evidence="2" id="KW-1185">Reference proteome</keyword>
<evidence type="ECO:0000313" key="1">
    <source>
        <dbReference type="EMBL" id="SDH97642.1"/>
    </source>
</evidence>
<evidence type="ECO:0000313" key="2">
    <source>
        <dbReference type="Proteomes" id="UP000198607"/>
    </source>
</evidence>
<dbReference type="RefSeq" id="WP_176785887.1">
    <property type="nucleotide sequence ID" value="NZ_FNCY01000011.1"/>
</dbReference>
<gene>
    <name evidence="1" type="ORF">SAMN05660652_02631</name>
</gene>
<proteinExistence type="predicted"/>
<name>A0A1G8GTF4_9RHOO</name>
<sequence length="58" mass="6710">MHKRIGNLHSSLERFVDALLKYQTSVVEINRAAQRQLRANDDMRKNLKSIASVFRVSP</sequence>
<dbReference type="EMBL" id="FNCY01000011">
    <property type="protein sequence ID" value="SDH97642.1"/>
    <property type="molecule type" value="Genomic_DNA"/>
</dbReference>